<dbReference type="RefSeq" id="XP_037221073.1">
    <property type="nucleotide sequence ID" value="XM_037363152.1"/>
</dbReference>
<dbReference type="OrthoDB" id="5061070at2759"/>
<feature type="region of interest" description="Disordered" evidence="3">
    <location>
        <begin position="533"/>
        <end position="738"/>
    </location>
</feature>
<evidence type="ECO:0000256" key="1">
    <source>
        <dbReference type="ARBA" id="ARBA00022741"/>
    </source>
</evidence>
<feature type="compositionally biased region" description="Basic residues" evidence="3">
    <location>
        <begin position="861"/>
        <end position="870"/>
    </location>
</feature>
<feature type="compositionally biased region" description="Acidic residues" evidence="3">
    <location>
        <begin position="552"/>
        <end position="574"/>
    </location>
</feature>
<dbReference type="GeneID" id="59345668"/>
<dbReference type="InterPro" id="IPR030381">
    <property type="entry name" value="G_DYNAMIN_dom"/>
</dbReference>
<proteinExistence type="predicted"/>
<dbReference type="EMBL" id="JACAZF010000005">
    <property type="protein sequence ID" value="KAF7304101.1"/>
    <property type="molecule type" value="Genomic_DNA"/>
</dbReference>
<evidence type="ECO:0000256" key="3">
    <source>
        <dbReference type="SAM" id="MobiDB-lite"/>
    </source>
</evidence>
<dbReference type="PROSITE" id="PS51718">
    <property type="entry name" value="G_DYNAMIN_2"/>
    <property type="match status" value="1"/>
</dbReference>
<organism evidence="5 6">
    <name type="scientific">Mycena indigotica</name>
    <dbReference type="NCBI Taxonomy" id="2126181"/>
    <lineage>
        <taxon>Eukaryota</taxon>
        <taxon>Fungi</taxon>
        <taxon>Dikarya</taxon>
        <taxon>Basidiomycota</taxon>
        <taxon>Agaricomycotina</taxon>
        <taxon>Agaricomycetes</taxon>
        <taxon>Agaricomycetidae</taxon>
        <taxon>Agaricales</taxon>
        <taxon>Marasmiineae</taxon>
        <taxon>Mycenaceae</taxon>
        <taxon>Mycena</taxon>
    </lineage>
</organism>
<reference evidence="5" key="1">
    <citation type="submission" date="2020-05" db="EMBL/GenBank/DDBJ databases">
        <title>Mycena genomes resolve the evolution of fungal bioluminescence.</title>
        <authorList>
            <person name="Tsai I.J."/>
        </authorList>
    </citation>
    <scope>NUCLEOTIDE SEQUENCE</scope>
    <source>
        <strain evidence="5">171206Taipei</strain>
    </source>
</reference>
<dbReference type="Gene3D" id="3.40.50.300">
    <property type="entry name" value="P-loop containing nucleotide triphosphate hydrolases"/>
    <property type="match status" value="1"/>
</dbReference>
<dbReference type="GO" id="GO:0005874">
    <property type="term" value="C:microtubule"/>
    <property type="evidence" value="ECO:0007669"/>
    <property type="project" value="TreeGrafter"/>
</dbReference>
<evidence type="ECO:0000256" key="2">
    <source>
        <dbReference type="ARBA" id="ARBA00023134"/>
    </source>
</evidence>
<feature type="region of interest" description="Disordered" evidence="3">
    <location>
        <begin position="26"/>
        <end position="66"/>
    </location>
</feature>
<dbReference type="Pfam" id="PF00350">
    <property type="entry name" value="Dynamin_N"/>
    <property type="match status" value="1"/>
</dbReference>
<dbReference type="GO" id="GO:0008017">
    <property type="term" value="F:microtubule binding"/>
    <property type="evidence" value="ECO:0007669"/>
    <property type="project" value="TreeGrafter"/>
</dbReference>
<feature type="region of interest" description="Disordered" evidence="3">
    <location>
        <begin position="854"/>
        <end position="919"/>
    </location>
</feature>
<evidence type="ECO:0000313" key="6">
    <source>
        <dbReference type="Proteomes" id="UP000636479"/>
    </source>
</evidence>
<name>A0A8H6SRD5_9AGAR</name>
<feature type="compositionally biased region" description="Low complexity" evidence="3">
    <location>
        <begin position="612"/>
        <end position="656"/>
    </location>
</feature>
<sequence>MLQCTSHLLALCIKLSRRSFFVPHGRPAAGDHDDVASNRPYNAHGHVNERAPGRTTHGNSKPEAPGLQDLAFDYRHPWHFARRDTPRPWILSRFFSSLSFAPPTTTRLTMSSTGLGLSDPSAASAQARRAMLDLVNRLQNTGVQLDIDLPRIAVIGNQSAGKSSLIEAISGISLPRASGTCTRCPTECRLSRSDGPWKCTVELHLTTDKNGLPIGQAKNIPFGAPILDKKDVEERIRRAQRAILNPSQPAESFLSDTSDADPEMHEVSFSKNFISLSISGRDLADLSFVDLPGLIASVSDSRGGKKGDIAMVEGLVTWYISKPSCVILLAVACETDFENQRAHNLTKEWDPEGKRTVGVLTKPDRIPLGDEGNWLPLIRNEREALVNNWFCVKQPAKPDLDKGITWKEARESEDNFFALTPPWSTLDPLYQKYLRTPNLVERLGSILSDLISKRLPKIQGELERAIQQTYASLRELPRAPSSDPVAEVAAMLSSFVQDLNNMVLGVDMGDDSTPGLIQSIRPAQEKFRKAIQGTAPNFSPPQTIEGDAKCDDSDDDDDDDSDEDTEGESVDSEGEGSSVVSEVEPEGRTIYVDEVAKRANEQVPSPARESSLDTTRSSCRCRSSSNSRRSGDSPRTSCATRSARSSATTSKPSPRTGSRHSARGDSGAGSRTCGFTAPNTLSLIPPPQRAHAAASHAAHGRRARAHRQVHRAGDAGADDAQRALPGGLQGEVPGALPREQAGNSEFAALIRGHRAQAPEAPPGPARPKPKGAGLDFVVPGPKPTISSVLGQLASLGLPGVAAADLAKLLPSDKMEPALEIMADVRAYFQVAYKRVSDNVPLAIDHELVRGARQGRAPAALRRPRDRRRGGGAHLQRAGAGEPQRGEQTRGAGNEAGAPRGRTQGVGQNRDVIERTSRHS</sequence>
<dbReference type="InterPro" id="IPR027417">
    <property type="entry name" value="P-loop_NTPase"/>
</dbReference>
<keyword evidence="1" id="KW-0547">Nucleotide-binding</keyword>
<dbReference type="AlphaFoldDB" id="A0A8H6SRD5"/>
<dbReference type="InterPro" id="IPR000375">
    <property type="entry name" value="Dynamin_stalk"/>
</dbReference>
<feature type="compositionally biased region" description="Basic residues" evidence="3">
    <location>
        <begin position="698"/>
        <end position="710"/>
    </location>
</feature>
<gene>
    <name evidence="5" type="ORF">MIND_00641600</name>
</gene>
<feature type="compositionally biased region" description="Basic and acidic residues" evidence="3">
    <location>
        <begin position="910"/>
        <end position="919"/>
    </location>
</feature>
<dbReference type="Gene3D" id="1.20.120.1240">
    <property type="entry name" value="Dynamin, middle domain"/>
    <property type="match status" value="1"/>
</dbReference>
<dbReference type="PANTHER" id="PTHR11566">
    <property type="entry name" value="DYNAMIN"/>
    <property type="match status" value="1"/>
</dbReference>
<dbReference type="InterPro" id="IPR022812">
    <property type="entry name" value="Dynamin"/>
</dbReference>
<dbReference type="InterPro" id="IPR001401">
    <property type="entry name" value="Dynamin_GTPase"/>
</dbReference>
<dbReference type="PRINTS" id="PR00195">
    <property type="entry name" value="DYNAMIN"/>
</dbReference>
<dbReference type="SUPFAM" id="SSF52540">
    <property type="entry name" value="P-loop containing nucleoside triphosphate hydrolases"/>
    <property type="match status" value="1"/>
</dbReference>
<dbReference type="InterPro" id="IPR045063">
    <property type="entry name" value="Dynamin_N"/>
</dbReference>
<dbReference type="PANTHER" id="PTHR11566:SF21">
    <property type="entry name" value="DYNAMIN RELATED PROTEIN 1, ISOFORM A"/>
    <property type="match status" value="1"/>
</dbReference>
<dbReference type="GO" id="GO:0003924">
    <property type="term" value="F:GTPase activity"/>
    <property type="evidence" value="ECO:0007669"/>
    <property type="project" value="InterPro"/>
</dbReference>
<keyword evidence="6" id="KW-1185">Reference proteome</keyword>
<comment type="caution">
    <text evidence="5">The sequence shown here is derived from an EMBL/GenBank/DDBJ whole genome shotgun (WGS) entry which is preliminary data.</text>
</comment>
<accession>A0A8H6SRD5</accession>
<dbReference type="GO" id="GO:0016020">
    <property type="term" value="C:membrane"/>
    <property type="evidence" value="ECO:0007669"/>
    <property type="project" value="TreeGrafter"/>
</dbReference>
<evidence type="ECO:0000313" key="5">
    <source>
        <dbReference type="EMBL" id="KAF7304101.1"/>
    </source>
</evidence>
<feature type="domain" description="Dynamin-type G" evidence="4">
    <location>
        <begin position="146"/>
        <end position="456"/>
    </location>
</feature>
<dbReference type="Proteomes" id="UP000636479">
    <property type="component" value="Unassembled WGS sequence"/>
</dbReference>
<dbReference type="CDD" id="cd08771">
    <property type="entry name" value="DLP_1"/>
    <property type="match status" value="1"/>
</dbReference>
<dbReference type="SMART" id="SM00053">
    <property type="entry name" value="DYNc"/>
    <property type="match status" value="1"/>
</dbReference>
<dbReference type="Pfam" id="PF01031">
    <property type="entry name" value="Dynamin_M"/>
    <property type="match status" value="1"/>
</dbReference>
<dbReference type="GO" id="GO:0005525">
    <property type="term" value="F:GTP binding"/>
    <property type="evidence" value="ECO:0007669"/>
    <property type="project" value="InterPro"/>
</dbReference>
<evidence type="ECO:0000259" key="4">
    <source>
        <dbReference type="PROSITE" id="PS51718"/>
    </source>
</evidence>
<dbReference type="GO" id="GO:0005737">
    <property type="term" value="C:cytoplasm"/>
    <property type="evidence" value="ECO:0007669"/>
    <property type="project" value="TreeGrafter"/>
</dbReference>
<keyword evidence="2" id="KW-0342">GTP-binding</keyword>
<protein>
    <recommendedName>
        <fullName evidence="4">Dynamin-type G domain-containing protein</fullName>
    </recommendedName>
</protein>